<evidence type="ECO:0000313" key="4">
    <source>
        <dbReference type="Proteomes" id="UP000241690"/>
    </source>
</evidence>
<feature type="transmembrane region" description="Helical" evidence="2">
    <location>
        <begin position="75"/>
        <end position="94"/>
    </location>
</feature>
<evidence type="ECO:0000313" key="3">
    <source>
        <dbReference type="EMBL" id="PTB50183.1"/>
    </source>
</evidence>
<gene>
    <name evidence="3" type="ORF">M431DRAFT_262471</name>
</gene>
<dbReference type="Proteomes" id="UP000241690">
    <property type="component" value="Unassembled WGS sequence"/>
</dbReference>
<keyword evidence="2" id="KW-1133">Transmembrane helix</keyword>
<accession>A0A2T3ZZL3</accession>
<organism evidence="3 4">
    <name type="scientific">Trichoderma harzianum CBS 226.95</name>
    <dbReference type="NCBI Taxonomy" id="983964"/>
    <lineage>
        <taxon>Eukaryota</taxon>
        <taxon>Fungi</taxon>
        <taxon>Dikarya</taxon>
        <taxon>Ascomycota</taxon>
        <taxon>Pezizomycotina</taxon>
        <taxon>Sordariomycetes</taxon>
        <taxon>Hypocreomycetidae</taxon>
        <taxon>Hypocreales</taxon>
        <taxon>Hypocreaceae</taxon>
        <taxon>Trichoderma</taxon>
    </lineage>
</organism>
<dbReference type="EMBL" id="KZ679689">
    <property type="protein sequence ID" value="PTB50183.1"/>
    <property type="molecule type" value="Genomic_DNA"/>
</dbReference>
<keyword evidence="4" id="KW-1185">Reference proteome</keyword>
<dbReference type="AlphaFoldDB" id="A0A2T3ZZL3"/>
<keyword evidence="2" id="KW-0812">Transmembrane</keyword>
<reference evidence="3 4" key="1">
    <citation type="submission" date="2016-07" db="EMBL/GenBank/DDBJ databases">
        <title>Multiple horizontal gene transfer events from other fungi enriched the ability of initially mycotrophic Trichoderma (Ascomycota) to feed on dead plant biomass.</title>
        <authorList>
            <consortium name="DOE Joint Genome Institute"/>
            <person name="Aerts A."/>
            <person name="Atanasova L."/>
            <person name="Chenthamara K."/>
            <person name="Zhang J."/>
            <person name="Grujic M."/>
            <person name="Henrissat B."/>
            <person name="Kuo A."/>
            <person name="Salamov A."/>
            <person name="Lipzen A."/>
            <person name="Labutti K."/>
            <person name="Barry K."/>
            <person name="Miao Y."/>
            <person name="Rahimi M.J."/>
            <person name="Shen Q."/>
            <person name="Grigoriev I.V."/>
            <person name="Kubicek C.P."/>
            <person name="Druzhinina I.S."/>
        </authorList>
    </citation>
    <scope>NUCLEOTIDE SEQUENCE [LARGE SCALE GENOMIC DNA]</scope>
    <source>
        <strain evidence="3 4">CBS 226.95</strain>
    </source>
</reference>
<evidence type="ECO:0000256" key="1">
    <source>
        <dbReference type="SAM" id="MobiDB-lite"/>
    </source>
</evidence>
<protein>
    <submittedName>
        <fullName evidence="3">Uncharacterized protein</fullName>
    </submittedName>
</protein>
<keyword evidence="2" id="KW-0472">Membrane</keyword>
<name>A0A2T3ZZL3_TRIHA</name>
<proteinExistence type="predicted"/>
<dbReference type="GeneID" id="36622443"/>
<evidence type="ECO:0000256" key="2">
    <source>
        <dbReference type="SAM" id="Phobius"/>
    </source>
</evidence>
<feature type="compositionally biased region" description="Polar residues" evidence="1">
    <location>
        <begin position="16"/>
        <end position="28"/>
    </location>
</feature>
<dbReference type="RefSeq" id="XP_024769860.1">
    <property type="nucleotide sequence ID" value="XM_024913879.1"/>
</dbReference>
<feature type="region of interest" description="Disordered" evidence="1">
    <location>
        <begin position="1"/>
        <end position="28"/>
    </location>
</feature>
<sequence>MSRQYSADAYQKQHRQSTNTNKTSPETETCSPIASFLLHFPLALGPGSDSVRLQQPASANPWSILRLYYHTSASLVSFIFFFLLLFLFPIYFAFCLQTLVFDASNHGSSSPLSHFPRLNLKPFQPPSLRV</sequence>